<dbReference type="CDD" id="cd20628">
    <property type="entry name" value="CYP4"/>
    <property type="match status" value="1"/>
</dbReference>
<dbReference type="GO" id="GO:0020037">
    <property type="term" value="F:heme binding"/>
    <property type="evidence" value="ECO:0007669"/>
    <property type="project" value="InterPro"/>
</dbReference>
<dbReference type="PANTHER" id="PTHR24291:SF144">
    <property type="entry name" value="CYTOCHROME P450"/>
    <property type="match status" value="1"/>
</dbReference>
<name>A0A2G5TM04_9PELO</name>
<evidence type="ECO:0000256" key="6">
    <source>
        <dbReference type="PIRSR" id="PIRSR602401-1"/>
    </source>
</evidence>
<comment type="caution">
    <text evidence="8">The sequence shown here is derived from an EMBL/GenBank/DDBJ whole genome shotgun (WGS) entry which is preliminary data.</text>
</comment>
<keyword evidence="9" id="KW-1185">Reference proteome</keyword>
<keyword evidence="6 7" id="KW-0479">Metal-binding</keyword>
<keyword evidence="4 6" id="KW-0408">Iron</keyword>
<dbReference type="GO" id="GO:0016705">
    <property type="term" value="F:oxidoreductase activity, acting on paired donors, with incorporation or reduction of molecular oxygen"/>
    <property type="evidence" value="ECO:0007669"/>
    <property type="project" value="InterPro"/>
</dbReference>
<organism evidence="8 9">
    <name type="scientific">Caenorhabditis nigoni</name>
    <dbReference type="NCBI Taxonomy" id="1611254"/>
    <lineage>
        <taxon>Eukaryota</taxon>
        <taxon>Metazoa</taxon>
        <taxon>Ecdysozoa</taxon>
        <taxon>Nematoda</taxon>
        <taxon>Chromadorea</taxon>
        <taxon>Rhabditida</taxon>
        <taxon>Rhabditina</taxon>
        <taxon>Rhabditomorpha</taxon>
        <taxon>Rhabditoidea</taxon>
        <taxon>Rhabditidae</taxon>
        <taxon>Peloderinae</taxon>
        <taxon>Caenorhabditis</taxon>
    </lineage>
</organism>
<dbReference type="InterPro" id="IPR002401">
    <property type="entry name" value="Cyt_P450_E_grp-I"/>
</dbReference>
<evidence type="ECO:0000313" key="9">
    <source>
        <dbReference type="Proteomes" id="UP000230233"/>
    </source>
</evidence>
<feature type="binding site" description="axial binding residue" evidence="6">
    <location>
        <position position="477"/>
    </location>
    <ligand>
        <name>heme</name>
        <dbReference type="ChEBI" id="CHEBI:30413"/>
    </ligand>
    <ligandPart>
        <name>Fe</name>
        <dbReference type="ChEBI" id="CHEBI:18248"/>
    </ligandPart>
</feature>
<dbReference type="Proteomes" id="UP000230233">
    <property type="component" value="Chromosome V"/>
</dbReference>
<keyword evidence="5 7" id="KW-0503">Monooxygenase</keyword>
<gene>
    <name evidence="8" type="primary">Cnig_chr_V.g20264</name>
    <name evidence="8" type="ORF">B9Z55_020264</name>
</gene>
<evidence type="ECO:0000256" key="2">
    <source>
        <dbReference type="ARBA" id="ARBA00010617"/>
    </source>
</evidence>
<dbReference type="EMBL" id="PDUG01000005">
    <property type="protein sequence ID" value="PIC28297.1"/>
    <property type="molecule type" value="Genomic_DNA"/>
</dbReference>
<evidence type="ECO:0000256" key="1">
    <source>
        <dbReference type="ARBA" id="ARBA00001971"/>
    </source>
</evidence>
<proteinExistence type="inferred from homology"/>
<evidence type="ECO:0000256" key="4">
    <source>
        <dbReference type="ARBA" id="ARBA00023004"/>
    </source>
</evidence>
<dbReference type="InterPro" id="IPR036396">
    <property type="entry name" value="Cyt_P450_sf"/>
</dbReference>
<evidence type="ECO:0000256" key="3">
    <source>
        <dbReference type="ARBA" id="ARBA00022617"/>
    </source>
</evidence>
<dbReference type="InterPro" id="IPR017972">
    <property type="entry name" value="Cyt_P450_CS"/>
</dbReference>
<dbReference type="SUPFAM" id="SSF48264">
    <property type="entry name" value="Cytochrome P450"/>
    <property type="match status" value="1"/>
</dbReference>
<evidence type="ECO:0000256" key="5">
    <source>
        <dbReference type="ARBA" id="ARBA00023033"/>
    </source>
</evidence>
<dbReference type="PRINTS" id="PR00385">
    <property type="entry name" value="P450"/>
</dbReference>
<accession>A0A2G5TM04</accession>
<keyword evidence="7" id="KW-0560">Oxidoreductase</keyword>
<dbReference type="GO" id="GO:0005506">
    <property type="term" value="F:iron ion binding"/>
    <property type="evidence" value="ECO:0007669"/>
    <property type="project" value="InterPro"/>
</dbReference>
<dbReference type="InterPro" id="IPR050196">
    <property type="entry name" value="Cytochrome_P450_Monoox"/>
</dbReference>
<comment type="similarity">
    <text evidence="2 7">Belongs to the cytochrome P450 family.</text>
</comment>
<evidence type="ECO:0008006" key="10">
    <source>
        <dbReference type="Google" id="ProtNLM"/>
    </source>
</evidence>
<protein>
    <recommendedName>
        <fullName evidence="10">CYtochrome P450 family</fullName>
    </recommendedName>
</protein>
<dbReference type="AlphaFoldDB" id="A0A2G5TM04"/>
<dbReference type="PANTHER" id="PTHR24291">
    <property type="entry name" value="CYTOCHROME P450 FAMILY 4"/>
    <property type="match status" value="1"/>
</dbReference>
<evidence type="ECO:0000313" key="8">
    <source>
        <dbReference type="EMBL" id="PIC28297.1"/>
    </source>
</evidence>
<comment type="cofactor">
    <cofactor evidence="1 6">
        <name>heme</name>
        <dbReference type="ChEBI" id="CHEBI:30413"/>
    </cofactor>
</comment>
<keyword evidence="3 6" id="KW-0349">Heme</keyword>
<dbReference type="OrthoDB" id="1470350at2759"/>
<evidence type="ECO:0000256" key="7">
    <source>
        <dbReference type="RuleBase" id="RU000461"/>
    </source>
</evidence>
<dbReference type="Gene3D" id="1.10.630.10">
    <property type="entry name" value="Cytochrome P450"/>
    <property type="match status" value="1"/>
</dbReference>
<dbReference type="InterPro" id="IPR001128">
    <property type="entry name" value="Cyt_P450"/>
</dbReference>
<dbReference type="STRING" id="1611254.A0A2G5TM04"/>
<sequence length="531" mass="60922">MSILIPVAVLLFLVYILSFYDHFRLMRKFWIYGGKMPGPPAHPIFGNASLFKNKTTEGLCPLITYIDSLLKCPVDSSVGRAEDCRVNFVEIFVNLANEARAKGANLMRTQVMNRIYVWPLNGKTAATILESSTEMNKGDDYSFLVPWLGGGLLMAQGEKWKNHRKMLTPAFHFAKLEGYLDVFNQESKILIDCIEKAMETQETIDLFPFFKRCTLDIICGTAMGIKFGAQLGKNHEYVKAVEGFNKLTVEYSLNPFLWNKFVYWALGYQKMHDDFLLILKKFTNDAIVERRAAIASGEVEKETSKRKMNFLDILLSSEESNELTSEDIRKEVDTFLFAGHDTTSTSLSWLCWNLAHNPDVQENVYKEILTVFGEDPNEDVTSEKINRLEYTERVMKESKKMFAPVPGVQRKLTKDIVIDGITIPSEGNITISPTVLHCNPYIYEKPEKFDPDRFLPEECAKRHSYDYIPFSAGLRNCIGQKFSILNEKVMLVHILKHFRLEPKLGFYETKPLFEVVAKPSHGIPMKLIRRY</sequence>
<dbReference type="GO" id="GO:0004497">
    <property type="term" value="F:monooxygenase activity"/>
    <property type="evidence" value="ECO:0007669"/>
    <property type="project" value="UniProtKB-KW"/>
</dbReference>
<reference evidence="9" key="1">
    <citation type="submission" date="2017-10" db="EMBL/GenBank/DDBJ databases">
        <title>Rapid genome shrinkage in a self-fertile nematode reveals novel sperm competition proteins.</title>
        <authorList>
            <person name="Yin D."/>
            <person name="Schwarz E.M."/>
            <person name="Thomas C.G."/>
            <person name="Felde R.L."/>
            <person name="Korf I.F."/>
            <person name="Cutter A.D."/>
            <person name="Schartner C.M."/>
            <person name="Ralston E.J."/>
            <person name="Meyer B.J."/>
            <person name="Haag E.S."/>
        </authorList>
    </citation>
    <scope>NUCLEOTIDE SEQUENCE [LARGE SCALE GENOMIC DNA]</scope>
    <source>
        <strain evidence="9">JU1422</strain>
    </source>
</reference>
<dbReference type="PROSITE" id="PS00086">
    <property type="entry name" value="CYTOCHROME_P450"/>
    <property type="match status" value="1"/>
</dbReference>
<dbReference type="PRINTS" id="PR00463">
    <property type="entry name" value="EP450I"/>
</dbReference>
<dbReference type="Pfam" id="PF00067">
    <property type="entry name" value="p450"/>
    <property type="match status" value="1"/>
</dbReference>